<feature type="non-terminal residue" evidence="1">
    <location>
        <position position="1"/>
    </location>
</feature>
<organism evidence="1">
    <name type="scientific">marine sediment metagenome</name>
    <dbReference type="NCBI Taxonomy" id="412755"/>
    <lineage>
        <taxon>unclassified sequences</taxon>
        <taxon>metagenomes</taxon>
        <taxon>ecological metagenomes</taxon>
    </lineage>
</organism>
<gene>
    <name evidence="1" type="ORF">S01H4_45250</name>
</gene>
<dbReference type="Gene3D" id="3.90.25.10">
    <property type="entry name" value="UDP-galactose 4-epimerase, domain 1"/>
    <property type="match status" value="1"/>
</dbReference>
<sequence length="68" mass="7454">TGKRTMVSDIVEMLVATQDTEISVEYEGSTPGDIHGIYSDITTMNSVLGLWPKTDLKQGIQKILNSII</sequence>
<dbReference type="SUPFAM" id="SSF51735">
    <property type="entry name" value="NAD(P)-binding Rossmann-fold domains"/>
    <property type="match status" value="1"/>
</dbReference>
<evidence type="ECO:0008006" key="2">
    <source>
        <dbReference type="Google" id="ProtNLM"/>
    </source>
</evidence>
<name>X1BRJ2_9ZZZZ</name>
<evidence type="ECO:0000313" key="1">
    <source>
        <dbReference type="EMBL" id="GAG97670.1"/>
    </source>
</evidence>
<accession>X1BRJ2</accession>
<comment type="caution">
    <text evidence="1">The sequence shown here is derived from an EMBL/GenBank/DDBJ whole genome shotgun (WGS) entry which is preliminary data.</text>
</comment>
<protein>
    <recommendedName>
        <fullName evidence="2">NAD-dependent epimerase/dehydratase domain-containing protein</fullName>
    </recommendedName>
</protein>
<reference evidence="1" key="1">
    <citation type="journal article" date="2014" name="Front. Microbiol.">
        <title>High frequency of phylogenetically diverse reductive dehalogenase-homologous genes in deep subseafloor sedimentary metagenomes.</title>
        <authorList>
            <person name="Kawai M."/>
            <person name="Futagami T."/>
            <person name="Toyoda A."/>
            <person name="Takaki Y."/>
            <person name="Nishi S."/>
            <person name="Hori S."/>
            <person name="Arai W."/>
            <person name="Tsubouchi T."/>
            <person name="Morono Y."/>
            <person name="Uchiyama I."/>
            <person name="Ito T."/>
            <person name="Fujiyama A."/>
            <person name="Inagaki F."/>
            <person name="Takami H."/>
        </authorList>
    </citation>
    <scope>NUCLEOTIDE SEQUENCE</scope>
    <source>
        <strain evidence="1">Expedition CK06-06</strain>
    </source>
</reference>
<dbReference type="InterPro" id="IPR036291">
    <property type="entry name" value="NAD(P)-bd_dom_sf"/>
</dbReference>
<proteinExistence type="predicted"/>
<dbReference type="AlphaFoldDB" id="X1BRJ2"/>
<dbReference type="EMBL" id="BART01025175">
    <property type="protein sequence ID" value="GAG97670.1"/>
    <property type="molecule type" value="Genomic_DNA"/>
</dbReference>